<comment type="caution">
    <text evidence="2">The sequence shown here is derived from an EMBL/GenBank/DDBJ whole genome shotgun (WGS) entry which is preliminary data.</text>
</comment>
<sequence>MISCMISRTGRHLTLAAALAVGLCAVTAGRGHAEERVDHYAAREPANLQEAVMDFSAFNEKVAAVLARSELGSNDFEEIHELTYTLENALARIRGDLKDLADTLEALHLASEEHQSEATRAHGTAYLKTARTVVP</sequence>
<name>A0A545U2A7_9PROT</name>
<organism evidence="2 3">
    <name type="scientific">Denitrobaculum tricleocarpae</name>
    <dbReference type="NCBI Taxonomy" id="2591009"/>
    <lineage>
        <taxon>Bacteria</taxon>
        <taxon>Pseudomonadati</taxon>
        <taxon>Pseudomonadota</taxon>
        <taxon>Alphaproteobacteria</taxon>
        <taxon>Rhodospirillales</taxon>
        <taxon>Rhodospirillaceae</taxon>
        <taxon>Denitrobaculum</taxon>
    </lineage>
</organism>
<reference evidence="2 3" key="1">
    <citation type="submission" date="2019-06" db="EMBL/GenBank/DDBJ databases">
        <title>Whole genome sequence for Rhodospirillaceae sp. R148.</title>
        <authorList>
            <person name="Wang G."/>
        </authorList>
    </citation>
    <scope>NUCLEOTIDE SEQUENCE [LARGE SCALE GENOMIC DNA]</scope>
    <source>
        <strain evidence="2 3">R148</strain>
    </source>
</reference>
<gene>
    <name evidence="2" type="ORF">FKG95_03200</name>
</gene>
<dbReference type="Pfam" id="PF20531">
    <property type="entry name" value="DUF6746"/>
    <property type="match status" value="1"/>
</dbReference>
<evidence type="ECO:0000256" key="1">
    <source>
        <dbReference type="SAM" id="SignalP"/>
    </source>
</evidence>
<protein>
    <submittedName>
        <fullName evidence="2">Uncharacterized protein</fullName>
    </submittedName>
</protein>
<evidence type="ECO:0000313" key="2">
    <source>
        <dbReference type="EMBL" id="TQV83612.1"/>
    </source>
</evidence>
<dbReference type="Proteomes" id="UP000315252">
    <property type="component" value="Unassembled WGS sequence"/>
</dbReference>
<feature type="signal peptide" evidence="1">
    <location>
        <begin position="1"/>
        <end position="33"/>
    </location>
</feature>
<proteinExistence type="predicted"/>
<evidence type="ECO:0000313" key="3">
    <source>
        <dbReference type="Proteomes" id="UP000315252"/>
    </source>
</evidence>
<dbReference type="AlphaFoldDB" id="A0A545U2A7"/>
<accession>A0A545U2A7</accession>
<feature type="chain" id="PRO_5021901988" evidence="1">
    <location>
        <begin position="34"/>
        <end position="135"/>
    </location>
</feature>
<dbReference type="InterPro" id="IPR046634">
    <property type="entry name" value="DUF6746"/>
</dbReference>
<keyword evidence="3" id="KW-1185">Reference proteome</keyword>
<dbReference type="EMBL" id="VHSH01000001">
    <property type="protein sequence ID" value="TQV83612.1"/>
    <property type="molecule type" value="Genomic_DNA"/>
</dbReference>
<keyword evidence="1" id="KW-0732">Signal</keyword>